<organism evidence="2 3">
    <name type="scientific">Cupriavidus basilensis</name>
    <dbReference type="NCBI Taxonomy" id="68895"/>
    <lineage>
        <taxon>Bacteria</taxon>
        <taxon>Pseudomonadati</taxon>
        <taxon>Pseudomonadota</taxon>
        <taxon>Betaproteobacteria</taxon>
        <taxon>Burkholderiales</taxon>
        <taxon>Burkholderiaceae</taxon>
        <taxon>Cupriavidus</taxon>
    </lineage>
</organism>
<dbReference type="EMBL" id="CP010536">
    <property type="protein sequence ID" value="AJG18929.1"/>
    <property type="molecule type" value="Genomic_DNA"/>
</dbReference>
<dbReference type="KEGG" id="cbw:RR42_m1531"/>
<feature type="compositionally biased region" description="Basic residues" evidence="1">
    <location>
        <begin position="62"/>
        <end position="73"/>
    </location>
</feature>
<reference evidence="2 3" key="1">
    <citation type="journal article" date="2015" name="Genome Announc.">
        <title>Complete Genome Sequence of Cupriavidus basilensis 4G11, Isolated from the Oak Ridge Field Research Center Site.</title>
        <authorList>
            <person name="Ray J."/>
            <person name="Waters R.J."/>
            <person name="Skerker J.M."/>
            <person name="Kuehl J.V."/>
            <person name="Price M.N."/>
            <person name="Huang J."/>
            <person name="Chakraborty R."/>
            <person name="Arkin A.P."/>
            <person name="Deutschbauer A."/>
        </authorList>
    </citation>
    <scope>NUCLEOTIDE SEQUENCE [LARGE SCALE GENOMIC DNA]</scope>
    <source>
        <strain evidence="2">4G11</strain>
    </source>
</reference>
<name>A0A0C4Y9I4_9BURK</name>
<evidence type="ECO:0000256" key="1">
    <source>
        <dbReference type="SAM" id="MobiDB-lite"/>
    </source>
</evidence>
<keyword evidence="3" id="KW-1185">Reference proteome</keyword>
<proteinExistence type="predicted"/>
<sequence>MHDGSWQSGHQENSRSKAGHFATSLPPRGGVLGERGCPRGPGCPRGRWRRAGMPACPYVNKRGNKHGNRQGGC</sequence>
<evidence type="ECO:0000313" key="2">
    <source>
        <dbReference type="EMBL" id="AJG18929.1"/>
    </source>
</evidence>
<protein>
    <submittedName>
        <fullName evidence="2">Uncharacterized protein</fullName>
    </submittedName>
</protein>
<feature type="compositionally biased region" description="Low complexity" evidence="1">
    <location>
        <begin position="34"/>
        <end position="45"/>
    </location>
</feature>
<evidence type="ECO:0000313" key="3">
    <source>
        <dbReference type="Proteomes" id="UP000031843"/>
    </source>
</evidence>
<dbReference type="STRING" id="68895.RR42_m1531"/>
<accession>A0A0C4Y9I4</accession>
<dbReference type="AlphaFoldDB" id="A0A0C4Y9I4"/>
<dbReference type="Proteomes" id="UP000031843">
    <property type="component" value="Chromosome main"/>
</dbReference>
<feature type="region of interest" description="Disordered" evidence="1">
    <location>
        <begin position="1"/>
        <end position="73"/>
    </location>
</feature>
<gene>
    <name evidence="2" type="ORF">RR42_m1531</name>
</gene>
<feature type="compositionally biased region" description="Polar residues" evidence="1">
    <location>
        <begin position="1"/>
        <end position="11"/>
    </location>
</feature>